<comment type="caution">
    <text evidence="1">The sequence shown here is derived from an EMBL/GenBank/DDBJ whole genome shotgun (WGS) entry which is preliminary data.</text>
</comment>
<name>A0A1U7LH74_NEOID</name>
<proteinExistence type="predicted"/>
<dbReference type="Proteomes" id="UP000186594">
    <property type="component" value="Unassembled WGS sequence"/>
</dbReference>
<protein>
    <submittedName>
        <fullName evidence="1">Uncharacterized protein</fullName>
    </submittedName>
</protein>
<dbReference type="STRING" id="1198029.A0A1U7LH74"/>
<keyword evidence="2" id="KW-1185">Reference proteome</keyword>
<evidence type="ECO:0000313" key="1">
    <source>
        <dbReference type="EMBL" id="OLL21978.1"/>
    </source>
</evidence>
<organism evidence="1 2">
    <name type="scientific">Neolecta irregularis (strain DAH-3)</name>
    <dbReference type="NCBI Taxonomy" id="1198029"/>
    <lineage>
        <taxon>Eukaryota</taxon>
        <taxon>Fungi</taxon>
        <taxon>Dikarya</taxon>
        <taxon>Ascomycota</taxon>
        <taxon>Taphrinomycotina</taxon>
        <taxon>Neolectales</taxon>
        <taxon>Neolectaceae</taxon>
        <taxon>Neolecta</taxon>
    </lineage>
</organism>
<dbReference type="AlphaFoldDB" id="A0A1U7LH74"/>
<sequence>MKAVCPLKNIISSRKSKVSYNPKPLQSKSMLLDPTVVYPSPRPSKGLAPKFHGNKEGLTPAEERLVLNPFAHLISSPIRRDVFSQQLLPSALLQRFQVIRNADTNKLWILPDGLHSSMDKPTGLGRWIQPKKDIISFLGKGQYKRAIPQDLNSRVIWREDMPDYILNLLRLKLFSILETEPSWLRNVKSDDEIIKQTKHNFHFLLDWTENIPYTWDEFQVDDQNVTLIFSMWNLLGRDMIEKCKERKAMDNVELTVLDTSGSAAKRLFTILWKLCGYISKV</sequence>
<dbReference type="OrthoDB" id="3363286at2759"/>
<evidence type="ECO:0000313" key="2">
    <source>
        <dbReference type="Proteomes" id="UP000186594"/>
    </source>
</evidence>
<dbReference type="EMBL" id="LXFE01004042">
    <property type="protein sequence ID" value="OLL21978.1"/>
    <property type="molecule type" value="Genomic_DNA"/>
</dbReference>
<reference evidence="1 2" key="1">
    <citation type="submission" date="2016-04" db="EMBL/GenBank/DDBJ databases">
        <title>Evolutionary innovation and constraint leading to complex multicellularity in the Ascomycota.</title>
        <authorList>
            <person name="Cisse O."/>
            <person name="Nguyen A."/>
            <person name="Hewitt D.A."/>
            <person name="Jedd G."/>
            <person name="Stajich J.E."/>
        </authorList>
    </citation>
    <scope>NUCLEOTIDE SEQUENCE [LARGE SCALE GENOMIC DNA]</scope>
    <source>
        <strain evidence="1 2">DAH-3</strain>
    </source>
</reference>
<accession>A0A1U7LH74</accession>
<gene>
    <name evidence="1" type="ORF">NEOLI_001790</name>
</gene>